<dbReference type="CDD" id="cd03702">
    <property type="entry name" value="IF2_mtIF2_II"/>
    <property type="match status" value="1"/>
</dbReference>
<name>A0A382Q887_9ZZZZ</name>
<dbReference type="GO" id="GO:0003924">
    <property type="term" value="F:GTPase activity"/>
    <property type="evidence" value="ECO:0007669"/>
    <property type="project" value="InterPro"/>
</dbReference>
<dbReference type="InterPro" id="IPR000178">
    <property type="entry name" value="TF_IF2_bacterial-like"/>
</dbReference>
<feature type="domain" description="Tr-type G" evidence="6">
    <location>
        <begin position="53"/>
        <end position="222"/>
    </location>
</feature>
<dbReference type="SUPFAM" id="SSF50447">
    <property type="entry name" value="Translation proteins"/>
    <property type="match status" value="1"/>
</dbReference>
<evidence type="ECO:0000313" key="7">
    <source>
        <dbReference type="EMBL" id="SVC81626.1"/>
    </source>
</evidence>
<feature type="non-terminal residue" evidence="7">
    <location>
        <position position="335"/>
    </location>
</feature>
<evidence type="ECO:0000256" key="3">
    <source>
        <dbReference type="ARBA" id="ARBA00022741"/>
    </source>
</evidence>
<protein>
    <recommendedName>
        <fullName evidence="6">Tr-type G domain-containing protein</fullName>
    </recommendedName>
</protein>
<dbReference type="InterPro" id="IPR015760">
    <property type="entry name" value="TIF_IF2"/>
</dbReference>
<organism evidence="7">
    <name type="scientific">marine metagenome</name>
    <dbReference type="NCBI Taxonomy" id="408172"/>
    <lineage>
        <taxon>unclassified sequences</taxon>
        <taxon>metagenomes</taxon>
        <taxon>ecological metagenomes</taxon>
    </lineage>
</organism>
<dbReference type="GO" id="GO:0005525">
    <property type="term" value="F:GTP binding"/>
    <property type="evidence" value="ECO:0007669"/>
    <property type="project" value="UniProtKB-KW"/>
</dbReference>
<dbReference type="InterPro" id="IPR005225">
    <property type="entry name" value="Small_GTP-bd"/>
</dbReference>
<dbReference type="Gene3D" id="2.40.30.10">
    <property type="entry name" value="Translation factors"/>
    <property type="match status" value="1"/>
</dbReference>
<evidence type="ECO:0000256" key="1">
    <source>
        <dbReference type="ARBA" id="ARBA00007733"/>
    </source>
</evidence>
<comment type="similarity">
    <text evidence="1">Belongs to the TRAFAC class translation factor GTPase superfamily. Classic translation factor GTPase family. IF-2 subfamily.</text>
</comment>
<evidence type="ECO:0000256" key="4">
    <source>
        <dbReference type="ARBA" id="ARBA00022917"/>
    </source>
</evidence>
<dbReference type="InterPro" id="IPR009000">
    <property type="entry name" value="Transl_B-barrel_sf"/>
</dbReference>
<sequence>ELGLMVTINQRLDMTTIITVADEYGFEVQEQEEFGSDIIEAEAEEIDESELEMRPPVVTIMGHVDHGKTSLLDYIRSSNVIAGEAGGITQHIGAYEVELEQGMITFLDTPGHEAFSAMRARGAQVTDIIVLVVAADEEVMPQTVEAIDHAKAAEVPVIVAMNKMDLPSANPSRIKEQLSSHGLLTEDWGGDIISCEVSAITGDGIDHLLEMILLQAELLDLKASPIRRASGVVVEAELHKGRGTLATVLIQQGTLRNGEPFISGYFNGRVRAMHDERGRKRQDAGPSTPVQIMGFNGMPQVGDAFAAVESEQVAREISTKRRQLKREQDFRPVKH</sequence>
<dbReference type="SUPFAM" id="SSF52540">
    <property type="entry name" value="P-loop containing nucleoside triphosphate hydrolases"/>
    <property type="match status" value="1"/>
</dbReference>
<gene>
    <name evidence="7" type="ORF">METZ01_LOCUS334480</name>
</gene>
<dbReference type="InterPro" id="IPR053905">
    <property type="entry name" value="EF-G-like_DII"/>
</dbReference>
<dbReference type="EMBL" id="UINC01112579">
    <property type="protein sequence ID" value="SVC81626.1"/>
    <property type="molecule type" value="Genomic_DNA"/>
</dbReference>
<dbReference type="FunFam" id="2.40.30.10:FF:000054">
    <property type="entry name" value="Translation initiation factor IF-2"/>
    <property type="match status" value="1"/>
</dbReference>
<dbReference type="PANTHER" id="PTHR43381">
    <property type="entry name" value="TRANSLATION INITIATION FACTOR IF-2-RELATED"/>
    <property type="match status" value="1"/>
</dbReference>
<dbReference type="InterPro" id="IPR027417">
    <property type="entry name" value="P-loop_NTPase"/>
</dbReference>
<dbReference type="Gene3D" id="3.40.50.300">
    <property type="entry name" value="P-loop containing nucleotide triphosphate hydrolases"/>
    <property type="match status" value="1"/>
</dbReference>
<dbReference type="Pfam" id="PF22042">
    <property type="entry name" value="EF-G_D2"/>
    <property type="match status" value="1"/>
</dbReference>
<dbReference type="Pfam" id="PF00009">
    <property type="entry name" value="GTP_EFTU"/>
    <property type="match status" value="1"/>
</dbReference>
<dbReference type="GO" id="GO:0005829">
    <property type="term" value="C:cytosol"/>
    <property type="evidence" value="ECO:0007669"/>
    <property type="project" value="TreeGrafter"/>
</dbReference>
<proteinExistence type="inferred from homology"/>
<evidence type="ECO:0000256" key="2">
    <source>
        <dbReference type="ARBA" id="ARBA00022540"/>
    </source>
</evidence>
<reference evidence="7" key="1">
    <citation type="submission" date="2018-05" db="EMBL/GenBank/DDBJ databases">
        <authorList>
            <person name="Lanie J.A."/>
            <person name="Ng W.-L."/>
            <person name="Kazmierczak K.M."/>
            <person name="Andrzejewski T.M."/>
            <person name="Davidsen T.M."/>
            <person name="Wayne K.J."/>
            <person name="Tettelin H."/>
            <person name="Glass J.I."/>
            <person name="Rusch D."/>
            <person name="Podicherti R."/>
            <person name="Tsui H.-C.T."/>
            <person name="Winkler M.E."/>
        </authorList>
    </citation>
    <scope>NUCLEOTIDE SEQUENCE</scope>
</reference>
<dbReference type="NCBIfam" id="TIGR00487">
    <property type="entry name" value="IF-2"/>
    <property type="match status" value="1"/>
</dbReference>
<dbReference type="PANTHER" id="PTHR43381:SF5">
    <property type="entry name" value="TR-TYPE G DOMAIN-CONTAINING PROTEIN"/>
    <property type="match status" value="1"/>
</dbReference>
<keyword evidence="5" id="KW-0342">GTP-binding</keyword>
<dbReference type="NCBIfam" id="TIGR00231">
    <property type="entry name" value="small_GTP"/>
    <property type="match status" value="1"/>
</dbReference>
<dbReference type="InterPro" id="IPR044145">
    <property type="entry name" value="IF2_II"/>
</dbReference>
<dbReference type="GO" id="GO:0003743">
    <property type="term" value="F:translation initiation factor activity"/>
    <property type="evidence" value="ECO:0007669"/>
    <property type="project" value="UniProtKB-KW"/>
</dbReference>
<accession>A0A382Q887</accession>
<keyword evidence="3" id="KW-0547">Nucleotide-binding</keyword>
<dbReference type="AlphaFoldDB" id="A0A382Q887"/>
<evidence type="ECO:0000256" key="5">
    <source>
        <dbReference type="ARBA" id="ARBA00023134"/>
    </source>
</evidence>
<dbReference type="CDD" id="cd01887">
    <property type="entry name" value="IF2_eIF5B"/>
    <property type="match status" value="1"/>
</dbReference>
<keyword evidence="4" id="KW-0648">Protein biosynthesis</keyword>
<dbReference type="PROSITE" id="PS51722">
    <property type="entry name" value="G_TR_2"/>
    <property type="match status" value="1"/>
</dbReference>
<keyword evidence="2" id="KW-0396">Initiation factor</keyword>
<feature type="non-terminal residue" evidence="7">
    <location>
        <position position="1"/>
    </location>
</feature>
<dbReference type="InterPro" id="IPR000795">
    <property type="entry name" value="T_Tr_GTP-bd_dom"/>
</dbReference>
<evidence type="ECO:0000259" key="6">
    <source>
        <dbReference type="PROSITE" id="PS51722"/>
    </source>
</evidence>
<dbReference type="FunFam" id="3.40.50.300:FF:000019">
    <property type="entry name" value="Translation initiation factor IF-2"/>
    <property type="match status" value="1"/>
</dbReference>